<reference evidence="3" key="1">
    <citation type="journal article" date="2014" name="Proc. Natl. Acad. Sci. U.S.A.">
        <title>Extensive sampling of basidiomycete genomes demonstrates inadequacy of the white-rot/brown-rot paradigm for wood decay fungi.</title>
        <authorList>
            <person name="Riley R."/>
            <person name="Salamov A.A."/>
            <person name="Brown D.W."/>
            <person name="Nagy L.G."/>
            <person name="Floudas D."/>
            <person name="Held B.W."/>
            <person name="Levasseur A."/>
            <person name="Lombard V."/>
            <person name="Morin E."/>
            <person name="Otillar R."/>
            <person name="Lindquist E.A."/>
            <person name="Sun H."/>
            <person name="LaButti K.M."/>
            <person name="Schmutz J."/>
            <person name="Jabbour D."/>
            <person name="Luo H."/>
            <person name="Baker S.E."/>
            <person name="Pisabarro A.G."/>
            <person name="Walton J.D."/>
            <person name="Blanchette R.A."/>
            <person name="Henrissat B."/>
            <person name="Martin F."/>
            <person name="Cullen D."/>
            <person name="Hibbett D.S."/>
            <person name="Grigoriev I.V."/>
        </authorList>
    </citation>
    <scope>NUCLEOTIDE SEQUENCE [LARGE SCALE GENOMIC DNA]</scope>
    <source>
        <strain evidence="3">FD-172 SS1</strain>
    </source>
</reference>
<dbReference type="OrthoDB" id="3187264at2759"/>
<keyword evidence="1" id="KW-0472">Membrane</keyword>
<dbReference type="InParanoid" id="A0A067MWK1"/>
<organism evidence="2 3">
    <name type="scientific">Botryobasidium botryosum (strain FD-172 SS1)</name>
    <dbReference type="NCBI Taxonomy" id="930990"/>
    <lineage>
        <taxon>Eukaryota</taxon>
        <taxon>Fungi</taxon>
        <taxon>Dikarya</taxon>
        <taxon>Basidiomycota</taxon>
        <taxon>Agaricomycotina</taxon>
        <taxon>Agaricomycetes</taxon>
        <taxon>Cantharellales</taxon>
        <taxon>Botryobasidiaceae</taxon>
        <taxon>Botryobasidium</taxon>
    </lineage>
</organism>
<evidence type="ECO:0000256" key="1">
    <source>
        <dbReference type="SAM" id="Phobius"/>
    </source>
</evidence>
<sequence length="136" mass="14555">MSASRTLKQLQYVFAGGAVTYYVGIPGQLARISQMSGWASVLAQIALTSGGLTLILFLYLVLVLPRLRGVKPNYADWRHSSELASIIPLLTGSIFVGWTALVFVLAFWSDLGGFKSLIGAMGVYATVFGLLGLIPS</sequence>
<evidence type="ECO:0000313" key="3">
    <source>
        <dbReference type="Proteomes" id="UP000027195"/>
    </source>
</evidence>
<proteinExistence type="predicted"/>
<feature type="transmembrane region" description="Helical" evidence="1">
    <location>
        <begin position="12"/>
        <end position="29"/>
    </location>
</feature>
<name>A0A067MWK1_BOTB1</name>
<protein>
    <submittedName>
        <fullName evidence="2">Uncharacterized protein</fullName>
    </submittedName>
</protein>
<gene>
    <name evidence="2" type="ORF">BOTBODRAFT_144923</name>
</gene>
<dbReference type="InterPro" id="IPR033579">
    <property type="entry name" value="TMEM128"/>
</dbReference>
<keyword evidence="1" id="KW-0812">Transmembrane</keyword>
<accession>A0A067MWK1</accession>
<feature type="transmembrane region" description="Helical" evidence="1">
    <location>
        <begin position="114"/>
        <end position="134"/>
    </location>
</feature>
<feature type="transmembrane region" description="Helical" evidence="1">
    <location>
        <begin position="41"/>
        <end position="62"/>
    </location>
</feature>
<keyword evidence="3" id="KW-1185">Reference proteome</keyword>
<keyword evidence="1" id="KW-1133">Transmembrane helix</keyword>
<dbReference type="EMBL" id="KL198030">
    <property type="protein sequence ID" value="KDQ15906.1"/>
    <property type="molecule type" value="Genomic_DNA"/>
</dbReference>
<dbReference type="Pfam" id="PF20479">
    <property type="entry name" value="TMEM128"/>
    <property type="match status" value="1"/>
</dbReference>
<dbReference type="AlphaFoldDB" id="A0A067MWK1"/>
<evidence type="ECO:0000313" key="2">
    <source>
        <dbReference type="EMBL" id="KDQ15906.1"/>
    </source>
</evidence>
<dbReference type="HOGENOM" id="CLU_122015_0_0_1"/>
<dbReference type="Proteomes" id="UP000027195">
    <property type="component" value="Unassembled WGS sequence"/>
</dbReference>
<feature type="transmembrane region" description="Helical" evidence="1">
    <location>
        <begin position="83"/>
        <end position="108"/>
    </location>
</feature>